<reference evidence="1" key="1">
    <citation type="submission" date="2022-01" db="EMBL/GenBank/DDBJ databases">
        <title>Novel bile acid biosynthetic pathways are enriched in the microbiome of centenarians.</title>
        <authorList>
            <person name="Sato Y."/>
            <person name="Atarashi K."/>
            <person name="Plichta R.D."/>
            <person name="Arai Y."/>
            <person name="Sasajima S."/>
            <person name="Kearney M.S."/>
            <person name="Suda W."/>
            <person name="Takeshita K."/>
            <person name="Sasaki T."/>
            <person name="Okamoto S."/>
            <person name="Skelly N.A."/>
            <person name="Okamura Y."/>
            <person name="Vlamakis H."/>
            <person name="Li Y."/>
            <person name="Tanoue T."/>
            <person name="Takei H."/>
            <person name="Nittono H."/>
            <person name="Narushima S."/>
            <person name="Irie J."/>
            <person name="Itoh H."/>
            <person name="Moriya K."/>
            <person name="Sugiura Y."/>
            <person name="Suematsu M."/>
            <person name="Moritoki N."/>
            <person name="Shibata S."/>
            <person name="Littman R.D."/>
            <person name="Fischbach A.M."/>
            <person name="Uwamino Y."/>
            <person name="Inoue T."/>
            <person name="Honda A."/>
            <person name="Hattori M."/>
            <person name="Murai T."/>
            <person name="Xavier J.R."/>
            <person name="Hirose N."/>
            <person name="Honda K."/>
        </authorList>
    </citation>
    <scope>NUCLEOTIDE SEQUENCE</scope>
    <source>
        <strain evidence="1">CE91-St12</strain>
    </source>
</reference>
<evidence type="ECO:0000313" key="2">
    <source>
        <dbReference type="Proteomes" id="UP001055048"/>
    </source>
</evidence>
<proteinExistence type="predicted"/>
<comment type="caution">
    <text evidence="1">The sequence shown here is derived from an EMBL/GenBank/DDBJ whole genome shotgun (WGS) entry which is preliminary data.</text>
</comment>
<gene>
    <name evidence="1" type="ORF">CE91St12_23940</name>
</gene>
<dbReference type="AlphaFoldDB" id="A0AA37NCM3"/>
<accession>A0AA37NCM3</accession>
<sequence>MKILLLNQPVYNRGDEAAHRSLIRTINNSIPNALITIVLVNILNHLKNIHLNIL</sequence>
<organism evidence="1 2">
    <name type="scientific">Bacteroides uniformis</name>
    <dbReference type="NCBI Taxonomy" id="820"/>
    <lineage>
        <taxon>Bacteria</taxon>
        <taxon>Pseudomonadati</taxon>
        <taxon>Bacteroidota</taxon>
        <taxon>Bacteroidia</taxon>
        <taxon>Bacteroidales</taxon>
        <taxon>Bacteroidaceae</taxon>
        <taxon>Bacteroides</taxon>
    </lineage>
</organism>
<dbReference type="EMBL" id="BQNL01000001">
    <property type="protein sequence ID" value="GKH14184.1"/>
    <property type="molecule type" value="Genomic_DNA"/>
</dbReference>
<dbReference type="Proteomes" id="UP001055048">
    <property type="component" value="Unassembled WGS sequence"/>
</dbReference>
<evidence type="ECO:0000313" key="1">
    <source>
        <dbReference type="EMBL" id="GKH14184.1"/>
    </source>
</evidence>
<name>A0AA37NCM3_BACUN</name>
<protein>
    <submittedName>
        <fullName evidence="1">Uncharacterized protein</fullName>
    </submittedName>
</protein>